<dbReference type="InterPro" id="IPR001258">
    <property type="entry name" value="NHL_repeat"/>
</dbReference>
<dbReference type="CDD" id="cd14958">
    <property type="entry name" value="NHL_PAL_like"/>
    <property type="match status" value="1"/>
</dbReference>
<dbReference type="EMBL" id="JBBKZT010000005">
    <property type="protein sequence ID" value="MEJ8847603.1"/>
    <property type="molecule type" value="Genomic_DNA"/>
</dbReference>
<dbReference type="Pfam" id="PF01436">
    <property type="entry name" value="NHL"/>
    <property type="match status" value="1"/>
</dbReference>
<keyword evidence="2" id="KW-0677">Repeat</keyword>
<comment type="caution">
    <text evidence="4">The sequence shown here is derived from an EMBL/GenBank/DDBJ whole genome shotgun (WGS) entry which is preliminary data.</text>
</comment>
<name>A0ABU8WJD1_9BURK</name>
<sequence>MMFIERLQAACTRQHLGSVLASLPVALMMGAASLLLSACASTGVGSAPAATRYAVDPYWPKPLPDKWLFGAVAGVAVDKHDHIWIIHRPGSFTDDEKAASFNPPRAACCIPAPSVVEFDADGKVLRSWGMAGAGFDFPKREHGIYVDPQDNVWIAGNADQDHQVLKFTADGKFLLQIGKAGQTGGSNDMKLLGKPAHMEVDAAANELYVADGYGNRRVIVFDATTGAYKRHWGAYGSKPDDTKTTYDPAAPPSKQFGSPVHCVRLAKDGMVYVCDRENNRIQVFRKSGEFVREFFLAKDTRLIGSVWDMVLSPDPKQTWMYVADGANNQVHVLSRETGAEVSAFGRNGRMAGQFHWVHNIAIDSKGNIYTAEVDTGKRLQRFTPVP</sequence>
<evidence type="ECO:0000256" key="1">
    <source>
        <dbReference type="ARBA" id="ARBA00022729"/>
    </source>
</evidence>
<keyword evidence="5" id="KW-1185">Reference proteome</keyword>
<keyword evidence="3" id="KW-0325">Glycoprotein</keyword>
<evidence type="ECO:0000256" key="3">
    <source>
        <dbReference type="ARBA" id="ARBA00023180"/>
    </source>
</evidence>
<evidence type="ECO:0000313" key="4">
    <source>
        <dbReference type="EMBL" id="MEJ8847603.1"/>
    </source>
</evidence>
<dbReference type="Gene3D" id="2.120.10.30">
    <property type="entry name" value="TolB, C-terminal domain"/>
    <property type="match status" value="1"/>
</dbReference>
<evidence type="ECO:0000313" key="5">
    <source>
        <dbReference type="Proteomes" id="UP001385892"/>
    </source>
</evidence>
<evidence type="ECO:0000256" key="2">
    <source>
        <dbReference type="ARBA" id="ARBA00022737"/>
    </source>
</evidence>
<dbReference type="GO" id="GO:0016829">
    <property type="term" value="F:lyase activity"/>
    <property type="evidence" value="ECO:0007669"/>
    <property type="project" value="UniProtKB-KW"/>
</dbReference>
<dbReference type="PANTHER" id="PTHR10680:SF38">
    <property type="entry name" value="BLL1368 PROTEIN"/>
    <property type="match status" value="1"/>
</dbReference>
<accession>A0ABU8WJD1</accession>
<dbReference type="InterPro" id="IPR011042">
    <property type="entry name" value="6-blade_b-propeller_TolB-like"/>
</dbReference>
<organism evidence="4 5">
    <name type="scientific">Variovorax rhizosphaerae</name>
    <dbReference type="NCBI Taxonomy" id="1836200"/>
    <lineage>
        <taxon>Bacteria</taxon>
        <taxon>Pseudomonadati</taxon>
        <taxon>Pseudomonadota</taxon>
        <taxon>Betaproteobacteria</taxon>
        <taxon>Burkholderiales</taxon>
        <taxon>Comamonadaceae</taxon>
        <taxon>Variovorax</taxon>
    </lineage>
</organism>
<proteinExistence type="predicted"/>
<protein>
    <submittedName>
        <fullName evidence="4">Peptidyl-alpha-hydroxyglycine alpha-amidating lyase family protein</fullName>
    </submittedName>
</protein>
<dbReference type="PANTHER" id="PTHR10680">
    <property type="entry name" value="PEPTIDYL-GLYCINE ALPHA-AMIDATING MONOOXYGENASE"/>
    <property type="match status" value="1"/>
</dbReference>
<keyword evidence="1" id="KW-0732">Signal</keyword>
<dbReference type="Proteomes" id="UP001385892">
    <property type="component" value="Unassembled WGS sequence"/>
</dbReference>
<dbReference type="SUPFAM" id="SSF63829">
    <property type="entry name" value="Calcium-dependent phosphotriesterase"/>
    <property type="match status" value="1"/>
</dbReference>
<reference evidence="4 5" key="1">
    <citation type="submission" date="2024-03" db="EMBL/GenBank/DDBJ databases">
        <title>Novel species of the genus Variovorax.</title>
        <authorList>
            <person name="Liu Q."/>
            <person name="Xin Y.-H."/>
        </authorList>
    </citation>
    <scope>NUCLEOTIDE SEQUENCE [LARGE SCALE GENOMIC DNA]</scope>
    <source>
        <strain evidence="4 5">KACC 18900</strain>
    </source>
</reference>
<dbReference type="RefSeq" id="WP_340342728.1">
    <property type="nucleotide sequence ID" value="NZ_JBBKZT010000005.1"/>
</dbReference>
<keyword evidence="4" id="KW-0456">Lyase</keyword>
<gene>
    <name evidence="4" type="ORF">WKW82_13170</name>
</gene>